<dbReference type="Pfam" id="PF12831">
    <property type="entry name" value="FAD_oxidored"/>
    <property type="match status" value="1"/>
</dbReference>
<evidence type="ECO:0000313" key="6">
    <source>
        <dbReference type="EMBL" id="GAA0497524.1"/>
    </source>
</evidence>
<keyword evidence="5" id="KW-0411">Iron-sulfur</keyword>
<dbReference type="PANTHER" id="PTHR43498">
    <property type="entry name" value="FERREDOXIN:COB-COM HETERODISULFIDE REDUCTASE SUBUNIT A"/>
    <property type="match status" value="1"/>
</dbReference>
<organism evidence="6 7">
    <name type="scientific">Deinococcus depolymerans</name>
    <dbReference type="NCBI Taxonomy" id="392408"/>
    <lineage>
        <taxon>Bacteria</taxon>
        <taxon>Thermotogati</taxon>
        <taxon>Deinococcota</taxon>
        <taxon>Deinococci</taxon>
        <taxon>Deinococcales</taxon>
        <taxon>Deinococcaceae</taxon>
        <taxon>Deinococcus</taxon>
    </lineage>
</organism>
<dbReference type="EMBL" id="BAAADB010000002">
    <property type="protein sequence ID" value="GAA0497524.1"/>
    <property type="molecule type" value="Genomic_DNA"/>
</dbReference>
<keyword evidence="4" id="KW-0408">Iron</keyword>
<keyword evidence="1" id="KW-0004">4Fe-4S</keyword>
<evidence type="ECO:0000256" key="5">
    <source>
        <dbReference type="ARBA" id="ARBA00023014"/>
    </source>
</evidence>
<protein>
    <submittedName>
        <fullName evidence="6">FAD-dependent oxidoreductase</fullName>
    </submittedName>
</protein>
<evidence type="ECO:0000313" key="7">
    <source>
        <dbReference type="Proteomes" id="UP001500191"/>
    </source>
</evidence>
<evidence type="ECO:0000256" key="1">
    <source>
        <dbReference type="ARBA" id="ARBA00022485"/>
    </source>
</evidence>
<dbReference type="RefSeq" id="WP_343754866.1">
    <property type="nucleotide sequence ID" value="NZ_BAAADB010000002.1"/>
</dbReference>
<keyword evidence="7" id="KW-1185">Reference proteome</keyword>
<gene>
    <name evidence="6" type="ORF">GCM10008937_00760</name>
</gene>
<name>A0ABN1BGP3_9DEIO</name>
<evidence type="ECO:0000256" key="3">
    <source>
        <dbReference type="ARBA" id="ARBA00023002"/>
    </source>
</evidence>
<comment type="caution">
    <text evidence="6">The sequence shown here is derived from an EMBL/GenBank/DDBJ whole genome shotgun (WGS) entry which is preliminary data.</text>
</comment>
<evidence type="ECO:0000256" key="4">
    <source>
        <dbReference type="ARBA" id="ARBA00023004"/>
    </source>
</evidence>
<sequence length="472" mass="50196">MDSRQAGRVNGAATGGTLPYRTLGREWDVIVAGGGTAGAVAGVAAARSGARVLVVEAQGSLGGTGTNAWVTPLMRNVSGGQNLNLGLTDEIKARLRARGDGAVDAHGNDNWFNPEGLKFVLDDLLADAGAEVLFHTQVVQPVMDGDRIGALVVHNKGGLQALRARVFIDATGDADVAAAAGVPFQAGDGDGVHQAMSLRFSLAGVDTGRLRDFLNGAGQPQDAPEFLHFWMVWGRRSSLEGLFRQAVADGVLLERDGDYFQAFSVPGRPGELSFNCPRIRADLNDGADPWQLSEAQLDGRAAVTRLTDFCRRFLPGCENAFVGVVAPMVGVRETRRIEGEYTLGVTDILDCARFEDSICRNHYPVDIHSVKGGARLLHEREGSAPYFAPDAYHEIPFRALVPRGVVNLLVPGRAASSTFEAQSAIRVQQNCHTMGEAAGIAAAWAARDHAGQVRAVDVQALRAEMRARGGNV</sequence>
<dbReference type="InterPro" id="IPR036188">
    <property type="entry name" value="FAD/NAD-bd_sf"/>
</dbReference>
<dbReference type="Proteomes" id="UP001500191">
    <property type="component" value="Unassembled WGS sequence"/>
</dbReference>
<keyword evidence="2" id="KW-0479">Metal-binding</keyword>
<accession>A0ABN1BGP3</accession>
<evidence type="ECO:0000256" key="2">
    <source>
        <dbReference type="ARBA" id="ARBA00022723"/>
    </source>
</evidence>
<keyword evidence="3" id="KW-0560">Oxidoreductase</keyword>
<dbReference type="InterPro" id="IPR039650">
    <property type="entry name" value="HdrA-like"/>
</dbReference>
<dbReference type="Gene3D" id="3.50.50.60">
    <property type="entry name" value="FAD/NAD(P)-binding domain"/>
    <property type="match status" value="1"/>
</dbReference>
<dbReference type="SUPFAM" id="SSF51905">
    <property type="entry name" value="FAD/NAD(P)-binding domain"/>
    <property type="match status" value="1"/>
</dbReference>
<reference evidence="6 7" key="1">
    <citation type="journal article" date="2019" name="Int. J. Syst. Evol. Microbiol.">
        <title>The Global Catalogue of Microorganisms (GCM) 10K type strain sequencing project: providing services to taxonomists for standard genome sequencing and annotation.</title>
        <authorList>
            <consortium name="The Broad Institute Genomics Platform"/>
            <consortium name="The Broad Institute Genome Sequencing Center for Infectious Disease"/>
            <person name="Wu L."/>
            <person name="Ma J."/>
        </authorList>
    </citation>
    <scope>NUCLEOTIDE SEQUENCE [LARGE SCALE GENOMIC DNA]</scope>
    <source>
        <strain evidence="6 7">JCM 14368</strain>
    </source>
</reference>
<proteinExistence type="predicted"/>
<dbReference type="PANTHER" id="PTHR43498:SF1">
    <property type="entry name" value="COB--COM HETERODISULFIDE REDUCTASE IRON-SULFUR SUBUNIT A"/>
    <property type="match status" value="1"/>
</dbReference>